<dbReference type="InterPro" id="IPR036412">
    <property type="entry name" value="HAD-like_sf"/>
</dbReference>
<dbReference type="InterPro" id="IPR005519">
    <property type="entry name" value="Acid_phosphat_B-like"/>
</dbReference>
<evidence type="ECO:0000313" key="6">
    <source>
        <dbReference type="Proteomes" id="UP000585474"/>
    </source>
</evidence>
<dbReference type="PANTHER" id="PTHR31284">
    <property type="entry name" value="ACID PHOSPHATASE-LIKE PROTEIN"/>
    <property type="match status" value="1"/>
</dbReference>
<name>A0A7J0GRQ9_9ERIC</name>
<accession>A0A7J0GRQ9</accession>
<feature type="signal peptide" evidence="4">
    <location>
        <begin position="1"/>
        <end position="23"/>
    </location>
</feature>
<feature type="chain" id="PRO_5029600728" evidence="4">
    <location>
        <begin position="24"/>
        <end position="277"/>
    </location>
</feature>
<protein>
    <submittedName>
        <fullName evidence="5">HAD superfamily, subfamily IIIB acid phosphatase</fullName>
    </submittedName>
</protein>
<keyword evidence="1 4" id="KW-0732">Signal</keyword>
<sequence>MQMGRDLCFCLAITGLCIGLASGDQWNILNLAKTHVGGGRSTTTPTTASLRNYCESWRINVELNNIRAFDVVPEECIDHIGKYMTSSQYKADSERAIEESALYLSSFCTFVGDGKDAWIFDVDDTLLSNLPYFKKHTTLVEEFTTSEILGEKLNATTFEGWMRERKAPALEHTLNLYHEIRGKGLKIFLISSRKEPLRDATVDNLIKVGYHGWKGLILRDLEAEYQEVQSYKAKARKQLVEEGYRIWGIIGDQWSSFDGFPAAKRTFKLPNSMYYVS</sequence>
<dbReference type="InterPro" id="IPR010028">
    <property type="entry name" value="Acid_phosphatase_pln"/>
</dbReference>
<keyword evidence="6" id="KW-1185">Reference proteome</keyword>
<dbReference type="Gene3D" id="3.40.50.1000">
    <property type="entry name" value="HAD superfamily/HAD-like"/>
    <property type="match status" value="1"/>
</dbReference>
<dbReference type="PIRSF" id="PIRSF002674">
    <property type="entry name" value="VSP"/>
    <property type="match status" value="1"/>
</dbReference>
<evidence type="ECO:0000256" key="2">
    <source>
        <dbReference type="ARBA" id="ARBA00023180"/>
    </source>
</evidence>
<gene>
    <name evidence="5" type="ORF">Acr_23g0018820</name>
</gene>
<dbReference type="EMBL" id="BJWL01000023">
    <property type="protein sequence ID" value="GFZ13497.1"/>
    <property type="molecule type" value="Genomic_DNA"/>
</dbReference>
<dbReference type="InterPro" id="IPR023214">
    <property type="entry name" value="HAD_sf"/>
</dbReference>
<organism evidence="5 6">
    <name type="scientific">Actinidia rufa</name>
    <dbReference type="NCBI Taxonomy" id="165716"/>
    <lineage>
        <taxon>Eukaryota</taxon>
        <taxon>Viridiplantae</taxon>
        <taxon>Streptophyta</taxon>
        <taxon>Embryophyta</taxon>
        <taxon>Tracheophyta</taxon>
        <taxon>Spermatophyta</taxon>
        <taxon>Magnoliopsida</taxon>
        <taxon>eudicotyledons</taxon>
        <taxon>Gunneridae</taxon>
        <taxon>Pentapetalae</taxon>
        <taxon>asterids</taxon>
        <taxon>Ericales</taxon>
        <taxon>Actinidiaceae</taxon>
        <taxon>Actinidia</taxon>
    </lineage>
</organism>
<dbReference type="AlphaFoldDB" id="A0A7J0GRQ9"/>
<comment type="caution">
    <text evidence="5">The sequence shown here is derived from an EMBL/GenBank/DDBJ whole genome shotgun (WGS) entry which is preliminary data.</text>
</comment>
<dbReference type="Proteomes" id="UP000585474">
    <property type="component" value="Unassembled WGS sequence"/>
</dbReference>
<keyword evidence="2" id="KW-0325">Glycoprotein</keyword>
<dbReference type="GO" id="GO:0003993">
    <property type="term" value="F:acid phosphatase activity"/>
    <property type="evidence" value="ECO:0007669"/>
    <property type="project" value="InterPro"/>
</dbReference>
<dbReference type="Pfam" id="PF03767">
    <property type="entry name" value="Acid_phosphat_B"/>
    <property type="match status" value="1"/>
</dbReference>
<dbReference type="InterPro" id="IPR014403">
    <property type="entry name" value="APS1/VSP"/>
</dbReference>
<evidence type="ECO:0000256" key="3">
    <source>
        <dbReference type="PIRNR" id="PIRNR002674"/>
    </source>
</evidence>
<evidence type="ECO:0000256" key="1">
    <source>
        <dbReference type="ARBA" id="ARBA00022729"/>
    </source>
</evidence>
<dbReference type="NCBIfam" id="TIGR01675">
    <property type="entry name" value="plant-AP"/>
    <property type="match status" value="1"/>
</dbReference>
<proteinExistence type="inferred from homology"/>
<comment type="similarity">
    <text evidence="3">Belongs to the APS1/VSP family.</text>
</comment>
<evidence type="ECO:0000256" key="4">
    <source>
        <dbReference type="SAM" id="SignalP"/>
    </source>
</evidence>
<dbReference type="CDD" id="cd07535">
    <property type="entry name" value="HAD_VSP"/>
    <property type="match status" value="1"/>
</dbReference>
<evidence type="ECO:0000313" key="5">
    <source>
        <dbReference type="EMBL" id="GFZ13497.1"/>
    </source>
</evidence>
<dbReference type="PANTHER" id="PTHR31284:SF57">
    <property type="entry name" value="ACID PHOSPHATASE"/>
    <property type="match status" value="1"/>
</dbReference>
<reference evidence="5 6" key="1">
    <citation type="submission" date="2019-07" db="EMBL/GenBank/DDBJ databases">
        <title>De Novo Assembly of kiwifruit Actinidia rufa.</title>
        <authorList>
            <person name="Sugita-Konishi S."/>
            <person name="Sato K."/>
            <person name="Mori E."/>
            <person name="Abe Y."/>
            <person name="Kisaki G."/>
            <person name="Hamano K."/>
            <person name="Suezawa K."/>
            <person name="Otani M."/>
            <person name="Fukuda T."/>
            <person name="Manabe T."/>
            <person name="Gomi K."/>
            <person name="Tabuchi M."/>
            <person name="Akimitsu K."/>
            <person name="Kataoka I."/>
        </authorList>
    </citation>
    <scope>NUCLEOTIDE SEQUENCE [LARGE SCALE GENOMIC DNA]</scope>
    <source>
        <strain evidence="6">cv. Fuchu</strain>
    </source>
</reference>
<dbReference type="OrthoDB" id="59415at2759"/>
<dbReference type="SUPFAM" id="SSF56784">
    <property type="entry name" value="HAD-like"/>
    <property type="match status" value="1"/>
</dbReference>